<dbReference type="Proteomes" id="UP001283361">
    <property type="component" value="Unassembled WGS sequence"/>
</dbReference>
<keyword evidence="2" id="KW-1185">Reference proteome</keyword>
<gene>
    <name evidence="1" type="ORF">RRG08_019433</name>
</gene>
<evidence type="ECO:0000313" key="1">
    <source>
        <dbReference type="EMBL" id="KAK3761855.1"/>
    </source>
</evidence>
<accession>A0AAE0Z374</accession>
<dbReference type="AlphaFoldDB" id="A0AAE0Z374"/>
<name>A0AAE0Z374_9GAST</name>
<sequence length="82" mass="9451">MGEILSRNEKFEENPEMVRPVFVLNVLFCLVFEDMTAWCCPVATNSNKQQQTAPDSTHARNRLLLANMDHPVFCSKLLFLHL</sequence>
<comment type="caution">
    <text evidence="1">The sequence shown here is derived from an EMBL/GenBank/DDBJ whole genome shotgun (WGS) entry which is preliminary data.</text>
</comment>
<organism evidence="1 2">
    <name type="scientific">Elysia crispata</name>
    <name type="common">lettuce slug</name>
    <dbReference type="NCBI Taxonomy" id="231223"/>
    <lineage>
        <taxon>Eukaryota</taxon>
        <taxon>Metazoa</taxon>
        <taxon>Spiralia</taxon>
        <taxon>Lophotrochozoa</taxon>
        <taxon>Mollusca</taxon>
        <taxon>Gastropoda</taxon>
        <taxon>Heterobranchia</taxon>
        <taxon>Euthyneura</taxon>
        <taxon>Panpulmonata</taxon>
        <taxon>Sacoglossa</taxon>
        <taxon>Placobranchoidea</taxon>
        <taxon>Plakobranchidae</taxon>
        <taxon>Elysia</taxon>
    </lineage>
</organism>
<evidence type="ECO:0000313" key="2">
    <source>
        <dbReference type="Proteomes" id="UP001283361"/>
    </source>
</evidence>
<protein>
    <submittedName>
        <fullName evidence="1">Uncharacterized protein</fullName>
    </submittedName>
</protein>
<reference evidence="1" key="1">
    <citation type="journal article" date="2023" name="G3 (Bethesda)">
        <title>A reference genome for the long-term kleptoplast-retaining sea slug Elysia crispata morphotype clarki.</title>
        <authorList>
            <person name="Eastman K.E."/>
            <person name="Pendleton A.L."/>
            <person name="Shaikh M.A."/>
            <person name="Suttiyut T."/>
            <person name="Ogas R."/>
            <person name="Tomko P."/>
            <person name="Gavelis G."/>
            <person name="Widhalm J.R."/>
            <person name="Wisecaver J.H."/>
        </authorList>
    </citation>
    <scope>NUCLEOTIDE SEQUENCE</scope>
    <source>
        <strain evidence="1">ECLA1</strain>
    </source>
</reference>
<proteinExistence type="predicted"/>
<dbReference type="EMBL" id="JAWDGP010004820">
    <property type="protein sequence ID" value="KAK3761855.1"/>
    <property type="molecule type" value="Genomic_DNA"/>
</dbReference>